<keyword evidence="3" id="KW-1185">Reference proteome</keyword>
<feature type="region of interest" description="Disordered" evidence="1">
    <location>
        <begin position="38"/>
        <end position="106"/>
    </location>
</feature>
<gene>
    <name evidence="2" type="ORF">SKAU_G00342580</name>
</gene>
<dbReference type="Proteomes" id="UP001152622">
    <property type="component" value="Chromosome 16"/>
</dbReference>
<name>A0A9Q1EIZ6_SYNKA</name>
<protein>
    <submittedName>
        <fullName evidence="2">Uncharacterized protein</fullName>
    </submittedName>
</protein>
<reference evidence="2" key="1">
    <citation type="journal article" date="2023" name="Science">
        <title>Genome structures resolve the early diversification of teleost fishes.</title>
        <authorList>
            <person name="Parey E."/>
            <person name="Louis A."/>
            <person name="Montfort J."/>
            <person name="Bouchez O."/>
            <person name="Roques C."/>
            <person name="Iampietro C."/>
            <person name="Lluch J."/>
            <person name="Castinel A."/>
            <person name="Donnadieu C."/>
            <person name="Desvignes T."/>
            <person name="Floi Bucao C."/>
            <person name="Jouanno E."/>
            <person name="Wen M."/>
            <person name="Mejri S."/>
            <person name="Dirks R."/>
            <person name="Jansen H."/>
            <person name="Henkel C."/>
            <person name="Chen W.J."/>
            <person name="Zahm M."/>
            <person name="Cabau C."/>
            <person name="Klopp C."/>
            <person name="Thompson A.W."/>
            <person name="Robinson-Rechavi M."/>
            <person name="Braasch I."/>
            <person name="Lecointre G."/>
            <person name="Bobe J."/>
            <person name="Postlethwait J.H."/>
            <person name="Berthelot C."/>
            <person name="Roest Crollius H."/>
            <person name="Guiguen Y."/>
        </authorList>
    </citation>
    <scope>NUCLEOTIDE SEQUENCE</scope>
    <source>
        <strain evidence="2">WJC10195</strain>
    </source>
</reference>
<proteinExistence type="predicted"/>
<evidence type="ECO:0000313" key="2">
    <source>
        <dbReference type="EMBL" id="KAJ8339625.1"/>
    </source>
</evidence>
<comment type="caution">
    <text evidence="2">The sequence shown here is derived from an EMBL/GenBank/DDBJ whole genome shotgun (WGS) entry which is preliminary data.</text>
</comment>
<sequence length="154" mass="16547">MSESCEGPSVNAKAKGGRITDPRRRFAAEPSRFVQVAVGGQRRRRSTNLTLARPVGAGTNSTPRLSHRRPDEAGGASFSMSPRGLQILPRVRSGRRTAHRETGGQKTGLGLKAKLISIRLLKASHGCFQDRRSGWSPAASEGLLERHGGTSVTH</sequence>
<feature type="region of interest" description="Disordered" evidence="1">
    <location>
        <begin position="131"/>
        <end position="154"/>
    </location>
</feature>
<organism evidence="2 3">
    <name type="scientific">Synaphobranchus kaupii</name>
    <name type="common">Kaup's arrowtooth eel</name>
    <dbReference type="NCBI Taxonomy" id="118154"/>
    <lineage>
        <taxon>Eukaryota</taxon>
        <taxon>Metazoa</taxon>
        <taxon>Chordata</taxon>
        <taxon>Craniata</taxon>
        <taxon>Vertebrata</taxon>
        <taxon>Euteleostomi</taxon>
        <taxon>Actinopterygii</taxon>
        <taxon>Neopterygii</taxon>
        <taxon>Teleostei</taxon>
        <taxon>Anguilliformes</taxon>
        <taxon>Synaphobranchidae</taxon>
        <taxon>Synaphobranchus</taxon>
    </lineage>
</organism>
<accession>A0A9Q1EIZ6</accession>
<dbReference type="EMBL" id="JAINUF010000016">
    <property type="protein sequence ID" value="KAJ8339625.1"/>
    <property type="molecule type" value="Genomic_DNA"/>
</dbReference>
<feature type="region of interest" description="Disordered" evidence="1">
    <location>
        <begin position="1"/>
        <end position="26"/>
    </location>
</feature>
<evidence type="ECO:0000256" key="1">
    <source>
        <dbReference type="SAM" id="MobiDB-lite"/>
    </source>
</evidence>
<dbReference type="AlphaFoldDB" id="A0A9Q1EIZ6"/>
<evidence type="ECO:0000313" key="3">
    <source>
        <dbReference type="Proteomes" id="UP001152622"/>
    </source>
</evidence>